<dbReference type="InterPro" id="IPR036188">
    <property type="entry name" value="FAD/NAD-bd_sf"/>
</dbReference>
<gene>
    <name evidence="2" type="ORF">GIB67_002044</name>
</gene>
<organism evidence="2 3">
    <name type="scientific">Kingdonia uniflora</name>
    <dbReference type="NCBI Taxonomy" id="39325"/>
    <lineage>
        <taxon>Eukaryota</taxon>
        <taxon>Viridiplantae</taxon>
        <taxon>Streptophyta</taxon>
        <taxon>Embryophyta</taxon>
        <taxon>Tracheophyta</taxon>
        <taxon>Spermatophyta</taxon>
        <taxon>Magnoliopsida</taxon>
        <taxon>Ranunculales</taxon>
        <taxon>Circaeasteraceae</taxon>
        <taxon>Kingdonia</taxon>
    </lineage>
</organism>
<proteinExistence type="predicted"/>
<evidence type="ECO:0000313" key="3">
    <source>
        <dbReference type="Proteomes" id="UP000541444"/>
    </source>
</evidence>
<accession>A0A7J7KW99</accession>
<evidence type="ECO:0000259" key="1">
    <source>
        <dbReference type="Pfam" id="PF21688"/>
    </source>
</evidence>
<dbReference type="EMBL" id="JACGCM010002827">
    <property type="protein sequence ID" value="KAF6134643.1"/>
    <property type="molecule type" value="Genomic_DNA"/>
</dbReference>
<feature type="domain" description="FAD-dependent protein C-terminal" evidence="1">
    <location>
        <begin position="37"/>
        <end position="80"/>
    </location>
</feature>
<dbReference type="PANTHER" id="PTHR42842:SF3">
    <property type="entry name" value="FAD_NAD(P)-BINDING OXIDOREDUCTASE FAMILY PROTEIN"/>
    <property type="match status" value="1"/>
</dbReference>
<dbReference type="PANTHER" id="PTHR42842">
    <property type="entry name" value="FAD/NAD(P)-BINDING OXIDOREDUCTASE"/>
    <property type="match status" value="1"/>
</dbReference>
<dbReference type="OrthoDB" id="2690153at2759"/>
<dbReference type="AlphaFoldDB" id="A0A7J7KW99"/>
<dbReference type="Gene3D" id="3.50.50.60">
    <property type="entry name" value="FAD/NAD(P)-binding domain"/>
    <property type="match status" value="1"/>
</dbReference>
<dbReference type="Proteomes" id="UP000541444">
    <property type="component" value="Unassembled WGS sequence"/>
</dbReference>
<name>A0A7J7KW99_9MAGN</name>
<dbReference type="Pfam" id="PF21688">
    <property type="entry name" value="FAD-depend_C"/>
    <property type="match status" value="1"/>
</dbReference>
<comment type="caution">
    <text evidence="2">The sequence shown here is derived from an EMBL/GenBank/DDBJ whole genome shotgun (WGS) entry which is preliminary data.</text>
</comment>
<keyword evidence="3" id="KW-1185">Reference proteome</keyword>
<dbReference type="InterPro" id="IPR028348">
    <property type="entry name" value="FAD-binding_protein"/>
</dbReference>
<evidence type="ECO:0000313" key="2">
    <source>
        <dbReference type="EMBL" id="KAF6134643.1"/>
    </source>
</evidence>
<dbReference type="InterPro" id="IPR049516">
    <property type="entry name" value="FAD-depend_C"/>
</dbReference>
<sequence length="161" mass="17708">MPVSELPKSLHRLQSLQTFDFRITKYSALATEVRNGRGKVPVANYKVVKYVDEENTGSATSSREISRSCYSFCMCPGGQIPRDDTYESTSLDGLYPIGEGASYAGGIVSAVVDDMYVSFVVAKDLGLYEGDVVSFGKGLKEHQICEVLSFLPHPRMNHQPT</sequence>
<reference evidence="2 3" key="1">
    <citation type="journal article" date="2020" name="IScience">
        <title>Genome Sequencing of the Endangered Kingdonia uniflora (Circaeasteraceae, Ranunculales) Reveals Potential Mechanisms of Evolutionary Specialization.</title>
        <authorList>
            <person name="Sun Y."/>
            <person name="Deng T."/>
            <person name="Zhang A."/>
            <person name="Moore M.J."/>
            <person name="Landis J.B."/>
            <person name="Lin N."/>
            <person name="Zhang H."/>
            <person name="Zhang X."/>
            <person name="Huang J."/>
            <person name="Zhang X."/>
            <person name="Sun H."/>
            <person name="Wang H."/>
        </authorList>
    </citation>
    <scope>NUCLEOTIDE SEQUENCE [LARGE SCALE GENOMIC DNA]</scope>
    <source>
        <strain evidence="2">TB1705</strain>
        <tissue evidence="2">Leaf</tissue>
    </source>
</reference>
<protein>
    <recommendedName>
        <fullName evidence="1">FAD-dependent protein C-terminal domain-containing protein</fullName>
    </recommendedName>
</protein>